<dbReference type="Pfam" id="PF00628">
    <property type="entry name" value="PHD"/>
    <property type="match status" value="1"/>
</dbReference>
<evidence type="ECO:0000256" key="1">
    <source>
        <dbReference type="ARBA" id="ARBA00004123"/>
    </source>
</evidence>
<dbReference type="PROSITE" id="PS01359">
    <property type="entry name" value="ZF_PHD_1"/>
    <property type="match status" value="1"/>
</dbReference>
<dbReference type="InterPro" id="IPR023780">
    <property type="entry name" value="Chromo_domain"/>
</dbReference>
<protein>
    <recommendedName>
        <fullName evidence="21">Protein CHROMATIN REMODELING 4</fullName>
    </recommendedName>
</protein>
<keyword evidence="3" id="KW-0479">Metal-binding</keyword>
<evidence type="ECO:0000313" key="20">
    <source>
        <dbReference type="Proteomes" id="UP001359559"/>
    </source>
</evidence>
<feature type="compositionally biased region" description="Pro residues" evidence="13">
    <location>
        <begin position="2121"/>
        <end position="2131"/>
    </location>
</feature>
<keyword evidence="5" id="KW-0547">Nucleotide-binding</keyword>
<dbReference type="SMART" id="SM01147">
    <property type="entry name" value="DUF1087"/>
    <property type="match status" value="1"/>
</dbReference>
<dbReference type="PROSITE" id="PS51192">
    <property type="entry name" value="HELICASE_ATP_BIND_1"/>
    <property type="match status" value="1"/>
</dbReference>
<dbReference type="PANTHER" id="PTHR45623:SF28">
    <property type="entry name" value="PROTEIN CHROMATIN REMODELING 4"/>
    <property type="match status" value="1"/>
</dbReference>
<feature type="domain" description="Chromo" evidence="14">
    <location>
        <begin position="579"/>
        <end position="647"/>
    </location>
</feature>
<dbReference type="GO" id="GO:0140658">
    <property type="term" value="F:ATP-dependent chromatin remodeler activity"/>
    <property type="evidence" value="ECO:0007669"/>
    <property type="project" value="TreeGrafter"/>
</dbReference>
<dbReference type="InterPro" id="IPR000953">
    <property type="entry name" value="Chromo/chromo_shadow_dom"/>
</dbReference>
<feature type="region of interest" description="Disordered" evidence="13">
    <location>
        <begin position="1"/>
        <end position="59"/>
    </location>
</feature>
<dbReference type="GO" id="GO:0016887">
    <property type="term" value="F:ATP hydrolysis activity"/>
    <property type="evidence" value="ECO:0007669"/>
    <property type="project" value="TreeGrafter"/>
</dbReference>
<feature type="compositionally biased region" description="Basic and acidic residues" evidence="13">
    <location>
        <begin position="536"/>
        <end position="547"/>
    </location>
</feature>
<keyword evidence="10" id="KW-0175">Coiled coil</keyword>
<dbReference type="InterPro" id="IPR009463">
    <property type="entry name" value="DUF1087"/>
</dbReference>
<feature type="compositionally biased region" description="Basic and acidic residues" evidence="13">
    <location>
        <begin position="2161"/>
        <end position="2170"/>
    </location>
</feature>
<keyword evidence="9" id="KW-0067">ATP-binding</keyword>
<dbReference type="GO" id="GO:0000785">
    <property type="term" value="C:chromatin"/>
    <property type="evidence" value="ECO:0007669"/>
    <property type="project" value="TreeGrafter"/>
</dbReference>
<dbReference type="FunFam" id="3.40.50.300:FF:000607">
    <property type="entry name" value="chromodomain-helicase-DNA-binding protein 1-like isoform X1"/>
    <property type="match status" value="1"/>
</dbReference>
<keyword evidence="7" id="KW-0378">Hydrolase</keyword>
<dbReference type="InterPro" id="IPR016197">
    <property type="entry name" value="Chromo-like_dom_sf"/>
</dbReference>
<feature type="region of interest" description="Disordered" evidence="13">
    <location>
        <begin position="301"/>
        <end position="320"/>
    </location>
</feature>
<feature type="region of interest" description="Disordered" evidence="13">
    <location>
        <begin position="1933"/>
        <end position="1984"/>
    </location>
</feature>
<evidence type="ECO:0000256" key="8">
    <source>
        <dbReference type="ARBA" id="ARBA00022833"/>
    </source>
</evidence>
<evidence type="ECO:0000259" key="18">
    <source>
        <dbReference type="PROSITE" id="PS51194"/>
    </source>
</evidence>
<feature type="region of interest" description="Disordered" evidence="13">
    <location>
        <begin position="2248"/>
        <end position="2331"/>
    </location>
</feature>
<gene>
    <name evidence="19" type="ORF">RJT34_03978</name>
</gene>
<dbReference type="InterPro" id="IPR049730">
    <property type="entry name" value="SNF2/RAD54-like_C"/>
</dbReference>
<feature type="compositionally biased region" description="Polar residues" evidence="13">
    <location>
        <begin position="45"/>
        <end position="54"/>
    </location>
</feature>
<dbReference type="InterPro" id="IPR001005">
    <property type="entry name" value="SANT/Myb"/>
</dbReference>
<keyword evidence="20" id="KW-1185">Reference proteome</keyword>
<dbReference type="Pfam" id="PF00271">
    <property type="entry name" value="Helicase_C"/>
    <property type="match status" value="1"/>
</dbReference>
<dbReference type="InterPro" id="IPR019787">
    <property type="entry name" value="Znf_PHD-finger"/>
</dbReference>
<dbReference type="Pfam" id="PF06465">
    <property type="entry name" value="DUF1087"/>
    <property type="match status" value="1"/>
</dbReference>
<dbReference type="InterPro" id="IPR038718">
    <property type="entry name" value="SNF2-like_sf"/>
</dbReference>
<reference evidence="19 20" key="1">
    <citation type="submission" date="2024-01" db="EMBL/GenBank/DDBJ databases">
        <title>The genomes of 5 underutilized Papilionoideae crops provide insights into root nodulation and disease resistance.</title>
        <authorList>
            <person name="Yuan L."/>
        </authorList>
    </citation>
    <scope>NUCLEOTIDE SEQUENCE [LARGE SCALE GENOMIC DNA]</scope>
    <source>
        <strain evidence="19">LY-2023</strain>
        <tissue evidence="19">Leaf</tissue>
    </source>
</reference>
<dbReference type="SUPFAM" id="SSF52540">
    <property type="entry name" value="P-loop containing nucleoside triphosphate hydrolases"/>
    <property type="match status" value="2"/>
</dbReference>
<dbReference type="Gene3D" id="3.30.40.10">
    <property type="entry name" value="Zinc/RING finger domain, C3HC4 (zinc finger)"/>
    <property type="match status" value="1"/>
</dbReference>
<dbReference type="InterPro" id="IPR014001">
    <property type="entry name" value="Helicase_ATP-bd"/>
</dbReference>
<feature type="domain" description="Helicase ATP-binding" evidence="17">
    <location>
        <begin position="766"/>
        <end position="943"/>
    </location>
</feature>
<evidence type="ECO:0000259" key="17">
    <source>
        <dbReference type="PROSITE" id="PS51192"/>
    </source>
</evidence>
<dbReference type="PROSITE" id="PS51194">
    <property type="entry name" value="HELICASE_CTER"/>
    <property type="match status" value="1"/>
</dbReference>
<feature type="compositionally biased region" description="Basic residues" evidence="13">
    <location>
        <begin position="2137"/>
        <end position="2148"/>
    </location>
</feature>
<feature type="region of interest" description="Disordered" evidence="13">
    <location>
        <begin position="1335"/>
        <end position="1372"/>
    </location>
</feature>
<accession>A0AAN9KL53</accession>
<organism evidence="19 20">
    <name type="scientific">Clitoria ternatea</name>
    <name type="common">Butterfly pea</name>
    <dbReference type="NCBI Taxonomy" id="43366"/>
    <lineage>
        <taxon>Eukaryota</taxon>
        <taxon>Viridiplantae</taxon>
        <taxon>Streptophyta</taxon>
        <taxon>Embryophyta</taxon>
        <taxon>Tracheophyta</taxon>
        <taxon>Spermatophyta</taxon>
        <taxon>Magnoliopsida</taxon>
        <taxon>eudicotyledons</taxon>
        <taxon>Gunneridae</taxon>
        <taxon>Pentapetalae</taxon>
        <taxon>rosids</taxon>
        <taxon>fabids</taxon>
        <taxon>Fabales</taxon>
        <taxon>Fabaceae</taxon>
        <taxon>Papilionoideae</taxon>
        <taxon>50 kb inversion clade</taxon>
        <taxon>NPAAA clade</taxon>
        <taxon>indigoferoid/millettioid clade</taxon>
        <taxon>Phaseoleae</taxon>
        <taxon>Clitoria</taxon>
    </lineage>
</organism>
<evidence type="ECO:0000313" key="19">
    <source>
        <dbReference type="EMBL" id="KAK7319259.1"/>
    </source>
</evidence>
<dbReference type="EMBL" id="JAYKXN010000001">
    <property type="protein sequence ID" value="KAK7319259.1"/>
    <property type="molecule type" value="Genomic_DNA"/>
</dbReference>
<dbReference type="CDD" id="cd15532">
    <property type="entry name" value="PHD2_CHD_II"/>
    <property type="match status" value="1"/>
</dbReference>
<proteinExistence type="inferred from homology"/>
<dbReference type="Pfam" id="PF00385">
    <property type="entry name" value="Chromo"/>
    <property type="match status" value="1"/>
</dbReference>
<dbReference type="SMART" id="SM00490">
    <property type="entry name" value="HELICc"/>
    <property type="match status" value="1"/>
</dbReference>
<dbReference type="SMART" id="SM00298">
    <property type="entry name" value="CHROMO"/>
    <property type="match status" value="2"/>
</dbReference>
<evidence type="ECO:0000256" key="10">
    <source>
        <dbReference type="ARBA" id="ARBA00023054"/>
    </source>
</evidence>
<evidence type="ECO:0008006" key="21">
    <source>
        <dbReference type="Google" id="ProtNLM"/>
    </source>
</evidence>
<feature type="compositionally biased region" description="Basic and acidic residues" evidence="13">
    <location>
        <begin position="1428"/>
        <end position="1437"/>
    </location>
</feature>
<dbReference type="InterPro" id="IPR013083">
    <property type="entry name" value="Znf_RING/FYVE/PHD"/>
</dbReference>
<evidence type="ECO:0000256" key="2">
    <source>
        <dbReference type="ARBA" id="ARBA00009687"/>
    </source>
</evidence>
<evidence type="ECO:0000259" key="15">
    <source>
        <dbReference type="PROSITE" id="PS50016"/>
    </source>
</evidence>
<dbReference type="SUPFAM" id="SSF46689">
    <property type="entry name" value="Homeodomain-like"/>
    <property type="match status" value="1"/>
</dbReference>
<evidence type="ECO:0000259" key="16">
    <source>
        <dbReference type="PROSITE" id="PS50090"/>
    </source>
</evidence>
<comment type="caution">
    <text evidence="19">The sequence shown here is derived from an EMBL/GenBank/DDBJ whole genome shotgun (WGS) entry which is preliminary data.</text>
</comment>
<dbReference type="InterPro" id="IPR000330">
    <property type="entry name" value="SNF2_N"/>
</dbReference>
<dbReference type="InterPro" id="IPR019786">
    <property type="entry name" value="Zinc_finger_PHD-type_CS"/>
</dbReference>
<dbReference type="InterPro" id="IPR011011">
    <property type="entry name" value="Znf_FYVE_PHD"/>
</dbReference>
<dbReference type="GO" id="GO:0005524">
    <property type="term" value="F:ATP binding"/>
    <property type="evidence" value="ECO:0007669"/>
    <property type="project" value="UniProtKB-KW"/>
</dbReference>
<dbReference type="Gene3D" id="1.10.10.60">
    <property type="entry name" value="Homeodomain-like"/>
    <property type="match status" value="1"/>
</dbReference>
<feature type="compositionally biased region" description="Polar residues" evidence="13">
    <location>
        <begin position="2285"/>
        <end position="2304"/>
    </location>
</feature>
<keyword evidence="6 12" id="KW-0863">Zinc-finger</keyword>
<feature type="compositionally biased region" description="Polar residues" evidence="13">
    <location>
        <begin position="2044"/>
        <end position="2056"/>
    </location>
</feature>
<dbReference type="GO" id="GO:0042393">
    <property type="term" value="F:histone binding"/>
    <property type="evidence" value="ECO:0007669"/>
    <property type="project" value="TreeGrafter"/>
</dbReference>
<feature type="region of interest" description="Disordered" evidence="13">
    <location>
        <begin position="1405"/>
        <end position="1441"/>
    </location>
</feature>
<feature type="region of interest" description="Disordered" evidence="13">
    <location>
        <begin position="2118"/>
        <end position="2201"/>
    </location>
</feature>
<evidence type="ECO:0000256" key="4">
    <source>
        <dbReference type="ARBA" id="ARBA00022737"/>
    </source>
</evidence>
<dbReference type="Proteomes" id="UP001359559">
    <property type="component" value="Unassembled WGS sequence"/>
</dbReference>
<keyword evidence="4" id="KW-0677">Repeat</keyword>
<feature type="domain" description="Chromo" evidence="14">
    <location>
        <begin position="661"/>
        <end position="723"/>
    </location>
</feature>
<dbReference type="SMART" id="SM00487">
    <property type="entry name" value="DEXDc"/>
    <property type="match status" value="1"/>
</dbReference>
<sequence length="2331" mass="258430">MKESKSSAPRMLNRNWLLKRKRRKIPSGPDQSSGKEQSNGKEDNSVTSESSRNASAKRALKTEVITDQISSKKKGNDGYYFECVICDVGGNLLCCDSCPRTYHLQCLDPPLKRIPNGKWQCPSCFEGNDQLKPMNHLDSISKRARTKIVHAKSKELNSLSLEKVSGLFGNKLISKKRSSTKGKSTSTTGVKFFGKKLLSSPVDATCSDKPIDPSLGSPMEGTSSCVDADEKKLNLSPVASPMEKKSTSPTKEVLSIPEITDVEANHEELEGKADLSCNKFPLRKTLVLGIAAGGEGVRKRKSKVVSDSSSHKKQRTEKGKKIVNTSMKCKSGNNKVHKKQKCITHSIPASVSKDVGNKNSNTQQKDEKLTRVMKDTSHELDKAGSLLDEILMHEDSAIIESLQVDRVLGCRIKGEKTNSPRLLSLNVVDDSPSGDLVILENQTRLLEDNSACDNDLDVESAENLIVDRQNVAKSSDEEGMLKNANRVEGINVYRRSTTKEHKKGNPVDSLSKATDGIGSCSRDGKGQDDSALSTEQLKKPNDEVETEERINVALRSEDNSELPTDCEIHVSLETNQKEMDVEKGMSGSVDNKVQDANVVECTGPNGEKVSYEFLVKWVGKSHIHNSWISESQLKALAKRKLENYKSKYGMSIINICEERWRQPQRVLALRNSKHGTSEAFVKWTGLPYDECTWENLDEPVLQDCSHLIALFNKLETLTLERDASKENSTRKGNDHQNDIVNLTEQPKDLKGGSLFPHQLEALNWLRKCWYKSKNVILADEMGLGKTVSACAFISSLYFEFKVSLPCLVLVPLSTMPNWLAEFALWAPDVNVVEYHGCAKARGIIRQLEWHANDPSGLNKKTEAYKFNVLLTTYEMVLADSSHLRGVPWEVLVVDEGHRLKNSGSKLFSLLNTFSFQHRVLLTGTPLQNNLGEMYNLLNFLQPASFPSLSSFEEKFNDLTTAEKVDELKKLVAPHMLRRLKKDAMQNIPPKTERMVPVELSSIQAEYYRAMLTKNYQILRNIGKGVAQQSMLNIVMQLRKVCNHPYLIPGTEPDSGSVEFLHEMRIKASAKLTLLHSMLKILHKEGHRVLIFSQMTKLLDILEDYLTIEFGPKTYERVDGSVSVADRQTAIARFNQDKSRFVFLLSTRSCGLGINLATADTVIIYDSDFNPHADIQAMNRAHRIGQSNRLLVYRLVVRASVEERILQLAKKKLMLDQLFVNKSGSQKEVEDILKWGTEELFNDSPGLNGKDVSENNNSNKDEAVVDIEHKHRKRTGGLGDVYKDKCTDSSNKILWDENAILKLLDRSNLQDSSTDNAEGDSENDMLGSVKAVEWNDEPTEEHVVGESPPLGADDMSAQNSEKKEDNAVSGNEENEWDRLLRVRWEKYQSEEEAVLGRGKRQRKAVSYREAYAPHPSEAMTESGGEEEKEPVPEPEREYTPAGRALKAKFAKLRARQKERLAQRNAVKESLSAERLPITESLTHSPAIAKGGDLGAGAMHSVQEGPSINLEDSKYTQLTEAQNSYTNSLSRIDKLAKHKMSSHFDVSVNNPGRPLPDTFLPNHRKGGLSTKSSMPTNNLLPVLGLCAPNANQMESSESNISKLNWRQNRHGSRQEFPFSLAPCSGTSMDEIRSKEVAANTRLSDASAENLQPTFKNGIPDSNLPFVPFPPSLQGKESDASENLGARFSAFQEKMALPNLPFDERLLARFPLTSKSIPTSHLELLPNLSLGGRLEALNGSMPDLPTMPALPNFRIPPEDLLRYNQQDRDVPPNLGLGQRPTTFSSFPENHRKVLENIMMRTGSGLGSSLKKKSKSDGWTEEELDSLWIGVRRHGRGNWDAMLRDPKLKFSKYKTSEDLSVRWEEEQVKVFQVPPIPVPRSTKTSKSTKSAHFPISDGMMERALQGSKFLLPPKFQNHLTDMKLGIGDSASSLPHFRSLDRPGLQNDHFAPPPSWSYEKSRVKFPEDASTETSDRPGTSSSVPTERPFLLNSLGTSTLGSLGLNCSGSIGIQQKEDHQGNTKCGKLPILLDGSPNDMHDNRVNVGNGECSSSGLLPNSTRPDLLPSKGKEVAGSSTSKDKLPHWLREAVSSPAKPPDPELPPTVSAIAHSVRLLYGEDKSTIPPFVIPAPPPSIPKDPRCGLKKKKKRRPHKFNQALPDFAGNSRDFHSSRHVDNGAASSSTPLAPPLPLLSQTGALGPNQMESDLNLPPLNLRRASAGLSPSPEVLQLVASCVAPGPHLPPITGASSFLESKLPLPRPVGRAKFKDSEGAFRNKKPRQVSPKIWCPPQEQNVQDPDSGDSSKTQSDPSRVERPDEVEVSSEGTVSDHGVRDQET</sequence>
<dbReference type="CDD" id="cd11660">
    <property type="entry name" value="SANT_TRF"/>
    <property type="match status" value="1"/>
</dbReference>
<dbReference type="InterPro" id="IPR001965">
    <property type="entry name" value="Znf_PHD"/>
</dbReference>
<dbReference type="PROSITE" id="PS50090">
    <property type="entry name" value="MYB_LIKE"/>
    <property type="match status" value="1"/>
</dbReference>
<dbReference type="GO" id="GO:0003682">
    <property type="term" value="F:chromatin binding"/>
    <property type="evidence" value="ECO:0007669"/>
    <property type="project" value="TreeGrafter"/>
</dbReference>
<feature type="domain" description="PHD-type" evidence="15">
    <location>
        <begin position="80"/>
        <end position="127"/>
    </location>
</feature>
<evidence type="ECO:0000256" key="12">
    <source>
        <dbReference type="PROSITE-ProRule" id="PRU00146"/>
    </source>
</evidence>
<evidence type="ECO:0000259" key="14">
    <source>
        <dbReference type="PROSITE" id="PS50013"/>
    </source>
</evidence>
<dbReference type="PROSITE" id="PS50016">
    <property type="entry name" value="ZF_PHD_2"/>
    <property type="match status" value="1"/>
</dbReference>
<dbReference type="CDD" id="cd18659">
    <property type="entry name" value="CD2_tandem"/>
    <property type="match status" value="1"/>
</dbReference>
<dbReference type="GO" id="GO:0008270">
    <property type="term" value="F:zinc ion binding"/>
    <property type="evidence" value="ECO:0007669"/>
    <property type="project" value="UniProtKB-KW"/>
</dbReference>
<evidence type="ECO:0000256" key="13">
    <source>
        <dbReference type="SAM" id="MobiDB-lite"/>
    </source>
</evidence>
<evidence type="ECO:0000256" key="9">
    <source>
        <dbReference type="ARBA" id="ARBA00022840"/>
    </source>
</evidence>
<dbReference type="Gene3D" id="2.40.50.40">
    <property type="match status" value="2"/>
</dbReference>
<comment type="similarity">
    <text evidence="2">Belongs to the SNF2/RAD54 helicase family. ISWI subfamily.</text>
</comment>
<dbReference type="CDD" id="cd18660">
    <property type="entry name" value="CD1_tandem"/>
    <property type="match status" value="1"/>
</dbReference>
<dbReference type="SUPFAM" id="SSF54160">
    <property type="entry name" value="Chromo domain-like"/>
    <property type="match status" value="2"/>
</dbReference>
<dbReference type="GO" id="GO:0003677">
    <property type="term" value="F:DNA binding"/>
    <property type="evidence" value="ECO:0007669"/>
    <property type="project" value="TreeGrafter"/>
</dbReference>
<evidence type="ECO:0000256" key="7">
    <source>
        <dbReference type="ARBA" id="ARBA00022801"/>
    </source>
</evidence>
<dbReference type="Gene3D" id="3.40.50.10810">
    <property type="entry name" value="Tandem AAA-ATPase domain"/>
    <property type="match status" value="1"/>
</dbReference>
<dbReference type="SUPFAM" id="SSF57903">
    <property type="entry name" value="FYVE/PHD zinc finger"/>
    <property type="match status" value="1"/>
</dbReference>
<feature type="region of interest" description="Disordered" evidence="13">
    <location>
        <begin position="495"/>
        <end position="547"/>
    </location>
</feature>
<dbReference type="GO" id="GO:0005634">
    <property type="term" value="C:nucleus"/>
    <property type="evidence" value="ECO:0007669"/>
    <property type="project" value="UniProtKB-SubCell"/>
</dbReference>
<dbReference type="CDD" id="cd18793">
    <property type="entry name" value="SF2_C_SNF"/>
    <property type="match status" value="1"/>
</dbReference>
<comment type="subcellular location">
    <subcellularLocation>
        <location evidence="1">Nucleus</location>
    </subcellularLocation>
</comment>
<dbReference type="PROSITE" id="PS50013">
    <property type="entry name" value="CHROMO_2"/>
    <property type="match status" value="2"/>
</dbReference>
<feature type="region of interest" description="Disordered" evidence="13">
    <location>
        <begin position="2041"/>
        <end position="2078"/>
    </location>
</feature>
<dbReference type="InterPro" id="IPR001650">
    <property type="entry name" value="Helicase_C-like"/>
</dbReference>
<evidence type="ECO:0000256" key="6">
    <source>
        <dbReference type="ARBA" id="ARBA00022771"/>
    </source>
</evidence>
<dbReference type="SMART" id="SM00249">
    <property type="entry name" value="PHD"/>
    <property type="match status" value="1"/>
</dbReference>
<name>A0AAN9KL53_CLITE</name>
<evidence type="ECO:0000256" key="5">
    <source>
        <dbReference type="ARBA" id="ARBA00022741"/>
    </source>
</evidence>
<keyword evidence="11" id="KW-0539">Nucleus</keyword>
<keyword evidence="8" id="KW-0862">Zinc</keyword>
<dbReference type="InterPro" id="IPR027417">
    <property type="entry name" value="P-loop_NTPase"/>
</dbReference>
<dbReference type="Gene3D" id="3.40.50.300">
    <property type="entry name" value="P-loop containing nucleotide triphosphate hydrolases"/>
    <property type="match status" value="1"/>
</dbReference>
<dbReference type="InterPro" id="IPR009057">
    <property type="entry name" value="Homeodomain-like_sf"/>
</dbReference>
<dbReference type="PANTHER" id="PTHR45623">
    <property type="entry name" value="CHROMODOMAIN-HELICASE-DNA-BINDING PROTEIN 3-RELATED-RELATED"/>
    <property type="match status" value="1"/>
</dbReference>
<dbReference type="Pfam" id="PF00176">
    <property type="entry name" value="SNF2-rel_dom"/>
    <property type="match status" value="1"/>
</dbReference>
<evidence type="ECO:0000256" key="11">
    <source>
        <dbReference type="ARBA" id="ARBA00023242"/>
    </source>
</evidence>
<feature type="domain" description="Helicase C-terminal" evidence="18">
    <location>
        <begin position="1073"/>
        <end position="1232"/>
    </location>
</feature>
<feature type="domain" description="Myb-like" evidence="16">
    <location>
        <begin position="1807"/>
        <end position="1863"/>
    </location>
</feature>
<evidence type="ECO:0000256" key="3">
    <source>
        <dbReference type="ARBA" id="ARBA00022723"/>
    </source>
</evidence>